<name>A0A7G7CRZ4_9CORY</name>
<proteinExistence type="predicted"/>
<evidence type="ECO:0000313" key="4">
    <source>
        <dbReference type="EMBL" id="QNE90360.1"/>
    </source>
</evidence>
<accession>A0A7G7CRZ4</accession>
<gene>
    <name evidence="4" type="ORF">H0194_05195</name>
</gene>
<dbReference type="PANTHER" id="PTHR43158">
    <property type="entry name" value="SKFA PEPTIDE EXPORT ATP-BINDING PROTEIN SKFE"/>
    <property type="match status" value="1"/>
</dbReference>
<dbReference type="InterPro" id="IPR003593">
    <property type="entry name" value="AAA+_ATPase"/>
</dbReference>
<keyword evidence="2 4" id="KW-0067">ATP-binding</keyword>
<dbReference type="AlphaFoldDB" id="A0A7G7CRZ4"/>
<organism evidence="4 5">
    <name type="scientific">Corynebacterium incognita</name>
    <dbReference type="NCBI Taxonomy" id="2754725"/>
    <lineage>
        <taxon>Bacteria</taxon>
        <taxon>Bacillati</taxon>
        <taxon>Actinomycetota</taxon>
        <taxon>Actinomycetes</taxon>
        <taxon>Mycobacteriales</taxon>
        <taxon>Corynebacteriaceae</taxon>
        <taxon>Corynebacterium</taxon>
    </lineage>
</organism>
<feature type="domain" description="ABC transporter" evidence="3">
    <location>
        <begin position="16"/>
        <end position="241"/>
    </location>
</feature>
<dbReference type="GO" id="GO:0016887">
    <property type="term" value="F:ATP hydrolysis activity"/>
    <property type="evidence" value="ECO:0007669"/>
    <property type="project" value="InterPro"/>
</dbReference>
<dbReference type="PANTHER" id="PTHR43158:SF5">
    <property type="entry name" value="ABC TRANSPORTER, ATP-BINDING PROTEIN"/>
    <property type="match status" value="1"/>
</dbReference>
<dbReference type="Pfam" id="PF00005">
    <property type="entry name" value="ABC_tran"/>
    <property type="match status" value="1"/>
</dbReference>
<sequence length="302" mass="32708">MRNDINTTHASESTAVIARGLRKSYGKKEVLTGVDFALEDGQIYGLLGRNGTGKSTLLSLLAGQLKHTAGELQVFGKQPFDNAAVMDEAVYAGIDVPYPPTWSLKRVLQVAAARFPHWNAAEEKELIDAFELDPRTKYSKASRGQRSMVGIIIGLAANAPLTLIDEPYLGLDVRNREVFYRALLRSQEANPRTIVMATHDLGESAKVIDHYLLLGRDGTIFMDMDAADVDAAFVTVTASSLPRDVLTLAVHSEGMPGQERAVLKREALDALALPEGVAVHNLPIDEALGVFLGKDWGGGDDV</sequence>
<dbReference type="Gene3D" id="3.40.50.300">
    <property type="entry name" value="P-loop containing nucleotide triphosphate hydrolases"/>
    <property type="match status" value="1"/>
</dbReference>
<dbReference type="KEGG" id="cik:H0194_05195"/>
<evidence type="ECO:0000256" key="2">
    <source>
        <dbReference type="ARBA" id="ARBA00022840"/>
    </source>
</evidence>
<keyword evidence="5" id="KW-1185">Reference proteome</keyword>
<dbReference type="Proteomes" id="UP000515743">
    <property type="component" value="Chromosome"/>
</dbReference>
<dbReference type="RefSeq" id="WP_185176733.1">
    <property type="nucleotide sequence ID" value="NZ_CP059404.1"/>
</dbReference>
<evidence type="ECO:0000259" key="3">
    <source>
        <dbReference type="PROSITE" id="PS50893"/>
    </source>
</evidence>
<reference evidence="4 5" key="1">
    <citation type="submission" date="2020-07" db="EMBL/GenBank/DDBJ databases">
        <title>Complete genome and description of Corynebacterium incognita strain Marseille-Q3630 sp. nov.</title>
        <authorList>
            <person name="Boxberger M."/>
        </authorList>
    </citation>
    <scope>NUCLEOTIDE SEQUENCE [LARGE SCALE GENOMIC DNA]</scope>
    <source>
        <strain evidence="4 5">Marseille-Q3630</strain>
    </source>
</reference>
<dbReference type="EMBL" id="CP059404">
    <property type="protein sequence ID" value="QNE90360.1"/>
    <property type="molecule type" value="Genomic_DNA"/>
</dbReference>
<evidence type="ECO:0000313" key="5">
    <source>
        <dbReference type="Proteomes" id="UP000515743"/>
    </source>
</evidence>
<keyword evidence="1" id="KW-0547">Nucleotide-binding</keyword>
<dbReference type="GO" id="GO:0005524">
    <property type="term" value="F:ATP binding"/>
    <property type="evidence" value="ECO:0007669"/>
    <property type="project" value="UniProtKB-KW"/>
</dbReference>
<dbReference type="SMART" id="SM00382">
    <property type="entry name" value="AAA"/>
    <property type="match status" value="1"/>
</dbReference>
<dbReference type="InterPro" id="IPR003439">
    <property type="entry name" value="ABC_transporter-like_ATP-bd"/>
</dbReference>
<evidence type="ECO:0000256" key="1">
    <source>
        <dbReference type="ARBA" id="ARBA00022741"/>
    </source>
</evidence>
<dbReference type="PROSITE" id="PS50893">
    <property type="entry name" value="ABC_TRANSPORTER_2"/>
    <property type="match status" value="1"/>
</dbReference>
<dbReference type="CDD" id="cd03230">
    <property type="entry name" value="ABC_DR_subfamily_A"/>
    <property type="match status" value="1"/>
</dbReference>
<dbReference type="InterPro" id="IPR027417">
    <property type="entry name" value="P-loop_NTPase"/>
</dbReference>
<protein>
    <submittedName>
        <fullName evidence="4">ABC transporter ATP-binding protein</fullName>
    </submittedName>
</protein>
<dbReference type="SUPFAM" id="SSF52540">
    <property type="entry name" value="P-loop containing nucleoside triphosphate hydrolases"/>
    <property type="match status" value="1"/>
</dbReference>